<evidence type="ECO:0000256" key="1">
    <source>
        <dbReference type="SAM" id="Phobius"/>
    </source>
</evidence>
<comment type="caution">
    <text evidence="2">The sequence shown here is derived from an EMBL/GenBank/DDBJ whole genome shotgun (WGS) entry which is preliminary data.</text>
</comment>
<dbReference type="Proteomes" id="UP000249248">
    <property type="component" value="Unassembled WGS sequence"/>
</dbReference>
<keyword evidence="1" id="KW-1133">Transmembrane helix</keyword>
<organism evidence="2 3">
    <name type="scientific">Putridiphycobacter roseus</name>
    <dbReference type="NCBI Taxonomy" id="2219161"/>
    <lineage>
        <taxon>Bacteria</taxon>
        <taxon>Pseudomonadati</taxon>
        <taxon>Bacteroidota</taxon>
        <taxon>Flavobacteriia</taxon>
        <taxon>Flavobacteriales</taxon>
        <taxon>Crocinitomicaceae</taxon>
        <taxon>Putridiphycobacter</taxon>
    </lineage>
</organism>
<evidence type="ECO:0000313" key="3">
    <source>
        <dbReference type="Proteomes" id="UP000249248"/>
    </source>
</evidence>
<protein>
    <submittedName>
        <fullName evidence="2">Uncharacterized protein</fullName>
    </submittedName>
</protein>
<dbReference type="RefSeq" id="WP_111061990.1">
    <property type="nucleotide sequence ID" value="NZ_JBHUCU010000002.1"/>
</dbReference>
<dbReference type="AlphaFoldDB" id="A0A2W1N015"/>
<evidence type="ECO:0000313" key="2">
    <source>
        <dbReference type="EMBL" id="PZE17839.1"/>
    </source>
</evidence>
<accession>A0A2W1N015</accession>
<reference evidence="2 3" key="1">
    <citation type="submission" date="2018-06" db="EMBL/GenBank/DDBJ databases">
        <title>The draft genome sequence of Crocinitomix sp. SM1701.</title>
        <authorList>
            <person name="Zhang X."/>
        </authorList>
    </citation>
    <scope>NUCLEOTIDE SEQUENCE [LARGE SCALE GENOMIC DNA]</scope>
    <source>
        <strain evidence="2 3">SM1701</strain>
    </source>
</reference>
<feature type="transmembrane region" description="Helical" evidence="1">
    <location>
        <begin position="12"/>
        <end position="32"/>
    </location>
</feature>
<sequence length="183" mass="21567">MQFIRQHKNGFIRFFVLLPLLFILGFCAWYTLERTSIKSSVLEKIQQGFAPEALITFTFSKADSQEKLNWKHAHEFEYLGEMYDIVASQIIKDSVQYTCFHDTKESKLNRRWYKFIGKLIYDVDDEEQKQKQKKNNLKLDYFIKNKMGSAVHCRDSVCTANVFFIKSFYNYHILGPAPPPPNA</sequence>
<proteinExistence type="predicted"/>
<keyword evidence="1" id="KW-0472">Membrane</keyword>
<keyword evidence="1" id="KW-0812">Transmembrane</keyword>
<dbReference type="OrthoDB" id="680635at2"/>
<dbReference type="EMBL" id="QKSB01000002">
    <property type="protein sequence ID" value="PZE17839.1"/>
    <property type="molecule type" value="Genomic_DNA"/>
</dbReference>
<gene>
    <name evidence="2" type="ORF">DNU06_04265</name>
</gene>
<name>A0A2W1N015_9FLAO</name>
<keyword evidence="3" id="KW-1185">Reference proteome</keyword>